<protein>
    <submittedName>
        <fullName evidence="1">Uncharacterized protein</fullName>
    </submittedName>
</protein>
<accession>A0A7R8W852</accession>
<dbReference type="SUPFAM" id="SSF49785">
    <property type="entry name" value="Galactose-binding domain-like"/>
    <property type="match status" value="1"/>
</dbReference>
<gene>
    <name evidence="1" type="ORF">CTOB1V02_LOCUS4634</name>
</gene>
<sequence>MVGERYEMELFLNSVSTASFLILFGPQTTAYDQKASNLLLSEPKGQVAYPPDGPIWEHNNMAASMDEYSCRIVGSFYIPDGYSIDISLVCTDQCLTISEMELNYFSLQHEFSADLEILLRYNNNMAATIKTTNNQCLSFAYHEITVKDDTDGGPQLDLACPQDGFILTSPPSYKPRTSFANAFNGLDSCGNWTLTVFDRYIQDEGVVTSIGLLFRGQG</sequence>
<evidence type="ECO:0000313" key="1">
    <source>
        <dbReference type="EMBL" id="CAD7226719.1"/>
    </source>
</evidence>
<dbReference type="AlphaFoldDB" id="A0A7R8W852"/>
<reference evidence="1" key="1">
    <citation type="submission" date="2020-11" db="EMBL/GenBank/DDBJ databases">
        <authorList>
            <person name="Tran Van P."/>
        </authorList>
    </citation>
    <scope>NUCLEOTIDE SEQUENCE</scope>
</reference>
<dbReference type="EMBL" id="OB660908">
    <property type="protein sequence ID" value="CAD7226719.1"/>
    <property type="molecule type" value="Genomic_DNA"/>
</dbReference>
<name>A0A7R8W852_9CRUS</name>
<dbReference type="InterPro" id="IPR008979">
    <property type="entry name" value="Galactose-bd-like_sf"/>
</dbReference>
<proteinExistence type="predicted"/>
<dbReference type="Gene3D" id="2.60.120.260">
    <property type="entry name" value="Galactose-binding domain-like"/>
    <property type="match status" value="1"/>
</dbReference>
<organism evidence="1">
    <name type="scientific">Cyprideis torosa</name>
    <dbReference type="NCBI Taxonomy" id="163714"/>
    <lineage>
        <taxon>Eukaryota</taxon>
        <taxon>Metazoa</taxon>
        <taxon>Ecdysozoa</taxon>
        <taxon>Arthropoda</taxon>
        <taxon>Crustacea</taxon>
        <taxon>Oligostraca</taxon>
        <taxon>Ostracoda</taxon>
        <taxon>Podocopa</taxon>
        <taxon>Podocopida</taxon>
        <taxon>Cytherocopina</taxon>
        <taxon>Cytheroidea</taxon>
        <taxon>Cytherideidae</taxon>
        <taxon>Cyprideis</taxon>
    </lineage>
</organism>